<evidence type="ECO:0000313" key="2">
    <source>
        <dbReference type="Proteomes" id="UP000294555"/>
    </source>
</evidence>
<name>A0A4R1NFZ2_9GAMM</name>
<dbReference type="RefSeq" id="WP_207917765.1">
    <property type="nucleotide sequence ID" value="NZ_SJOI01000001.1"/>
</dbReference>
<dbReference type="EMBL" id="SJOI01000001">
    <property type="protein sequence ID" value="TCL03050.1"/>
    <property type="molecule type" value="Genomic_DNA"/>
</dbReference>
<organism evidence="1 2">
    <name type="scientific">Sodalis ligni</name>
    <dbReference type="NCBI Taxonomy" id="2697027"/>
    <lineage>
        <taxon>Bacteria</taxon>
        <taxon>Pseudomonadati</taxon>
        <taxon>Pseudomonadota</taxon>
        <taxon>Gammaproteobacteria</taxon>
        <taxon>Enterobacterales</taxon>
        <taxon>Bruguierivoracaceae</taxon>
        <taxon>Sodalis</taxon>
    </lineage>
</organism>
<proteinExistence type="predicted"/>
<comment type="caution">
    <text evidence="1">The sequence shown here is derived from an EMBL/GenBank/DDBJ whole genome shotgun (WGS) entry which is preliminary data.</text>
</comment>
<dbReference type="Proteomes" id="UP000294555">
    <property type="component" value="Unassembled WGS sequence"/>
</dbReference>
<accession>A0A4R1NFZ2</accession>
<keyword evidence="2" id="KW-1185">Reference proteome</keyword>
<dbReference type="AlphaFoldDB" id="A0A4R1NFZ2"/>
<sequence>MSPARPSAWTAADVYAEADTHGVKPREGIATDIISGDDALFHPGSLLTGDGHVVASYDIEQQREIGCYRSLYSQAGFFNAAAAAFTLDYARLSAVHIVNGMGVALGDSIIGLTAVEALRFFNPALHAVLYRPGRAPAYVESLYHMAAGIIGEMRWLPRTLTEVCGPEPRIDLGNHLFRPAFAAMPMIDFFLRSLGVDPAAVPTGLKANRWLQRLCLPPPPAPWRENEYVLFCPGASTPLRSIPVMMHKTLVERLWRRFACPVLGFGPLDSAHYIDIAGYATDTPQFLSWIKHARFVLSSDSAAVHAAAGFDVPSTAIFTSIPPELRVRDYTLCRPIALDVPTVRNMHASARPQDIALLEQAYQKLDVESIAPAGINPSAYRAAGDDAP</sequence>
<reference evidence="1 2" key="1">
    <citation type="submission" date="2019-02" db="EMBL/GenBank/DDBJ databases">
        <title>Investigation of anaerobic lignin degradation for improved lignocellulosic biofuels.</title>
        <authorList>
            <person name="Deangelis K."/>
        </authorList>
    </citation>
    <scope>NUCLEOTIDE SEQUENCE [LARGE SCALE GENOMIC DNA]</scope>
    <source>
        <strain evidence="1 2">159R</strain>
    </source>
</reference>
<evidence type="ECO:0008006" key="3">
    <source>
        <dbReference type="Google" id="ProtNLM"/>
    </source>
</evidence>
<gene>
    <name evidence="1" type="ORF">EZJ58_1091</name>
</gene>
<protein>
    <recommendedName>
        <fullName evidence="3">ADP-heptose:LPS heptosyltransferase</fullName>
    </recommendedName>
</protein>
<dbReference type="SUPFAM" id="SSF53756">
    <property type="entry name" value="UDP-Glycosyltransferase/glycogen phosphorylase"/>
    <property type="match status" value="1"/>
</dbReference>
<evidence type="ECO:0000313" key="1">
    <source>
        <dbReference type="EMBL" id="TCL03050.1"/>
    </source>
</evidence>
<dbReference type="Gene3D" id="3.40.50.2000">
    <property type="entry name" value="Glycogen Phosphorylase B"/>
    <property type="match status" value="1"/>
</dbReference>